<organism evidence="2 3">
    <name type="scientific">Leuconostoc pseudomesenteroides</name>
    <dbReference type="NCBI Taxonomy" id="33968"/>
    <lineage>
        <taxon>Bacteria</taxon>
        <taxon>Bacillati</taxon>
        <taxon>Bacillota</taxon>
        <taxon>Bacilli</taxon>
        <taxon>Lactobacillales</taxon>
        <taxon>Lactobacillaceae</taxon>
        <taxon>Leuconostoc</taxon>
    </lineage>
</organism>
<evidence type="ECO:0000313" key="1">
    <source>
        <dbReference type="EMBL" id="MDG9733179.1"/>
    </source>
</evidence>
<dbReference type="GeneID" id="64345405"/>
<gene>
    <name evidence="2" type="ORF">FGL85_00150</name>
    <name evidence="1" type="ORF">P1N92_03475</name>
</gene>
<dbReference type="EMBL" id="CP042383">
    <property type="protein sequence ID" value="QEA41055.1"/>
    <property type="molecule type" value="Genomic_DNA"/>
</dbReference>
<reference evidence="1 4" key="2">
    <citation type="submission" date="2023-02" db="EMBL/GenBank/DDBJ databases">
        <title>Antimicrobial susceptibility testing and tentative epidemiological cut-off values for Lactobacillaceae family species intended for ingestion.</title>
        <authorList>
            <person name="Noehr-Meldgaard K."/>
            <person name="Struve C."/>
            <person name="Ingmer H."/>
            <person name="Koza A."/>
            <person name="Al-Nakeeb K."/>
            <person name="Agersoe Y."/>
        </authorList>
    </citation>
    <scope>NUCLEOTIDE SEQUENCE [LARGE SCALE GENOMIC DNA]</scope>
    <source>
        <strain evidence="1 4">DSM 20193</strain>
    </source>
</reference>
<dbReference type="Gene3D" id="2.60.120.400">
    <property type="entry name" value="Calcium-mediated lectin"/>
    <property type="match status" value="1"/>
</dbReference>
<proteinExistence type="predicted"/>
<reference evidence="2 3" key="1">
    <citation type="submission" date="2019-06" db="EMBL/GenBank/DDBJ databases">
        <title>Genome analyses of bacteria isolated from kimchi.</title>
        <authorList>
            <person name="Lee S."/>
            <person name="Ahn S."/>
            <person name="Roh S."/>
        </authorList>
    </citation>
    <scope>NUCLEOTIDE SEQUENCE [LARGE SCALE GENOMIC DNA]</scope>
    <source>
        <strain evidence="2 3">CBA3630</strain>
    </source>
</reference>
<dbReference type="RefSeq" id="WP_010279997.1">
    <property type="nucleotide sequence ID" value="NZ_CP042383.1"/>
</dbReference>
<evidence type="ECO:0000313" key="3">
    <source>
        <dbReference type="Proteomes" id="UP000321296"/>
    </source>
</evidence>
<dbReference type="EMBL" id="JARGDN010000003">
    <property type="protein sequence ID" value="MDG9733179.1"/>
    <property type="molecule type" value="Genomic_DNA"/>
</dbReference>
<evidence type="ECO:0000313" key="4">
    <source>
        <dbReference type="Proteomes" id="UP001529201"/>
    </source>
</evidence>
<dbReference type="AlphaFoldDB" id="A0A5B8SZW2"/>
<dbReference type="Proteomes" id="UP001529201">
    <property type="component" value="Unassembled WGS sequence"/>
</dbReference>
<accession>A0A5B8SZW2</accession>
<evidence type="ECO:0000313" key="2">
    <source>
        <dbReference type="EMBL" id="QEA41055.1"/>
    </source>
</evidence>
<protein>
    <submittedName>
        <fullName evidence="2">Uncharacterized protein</fullName>
    </submittedName>
</protein>
<sequence>MLKEVKNEALSFPKGVFFLVNMTTQTSAPMDVTIEDENGAQLFHGSRTGTDPLPVISGTFTSLSGKARIIIRCETATNLDVLSEHLDIKKADGGLIMREYVYVAEDSTDADYNDLYVSIVGWQHKG</sequence>
<keyword evidence="4" id="KW-1185">Reference proteome</keyword>
<dbReference type="InterPro" id="IPR036684">
    <property type="entry name" value="Ca_lectin_sf"/>
</dbReference>
<dbReference type="Proteomes" id="UP000321296">
    <property type="component" value="Chromosome"/>
</dbReference>
<name>A0A5B8SZW2_LEUPS</name>
<dbReference type="KEGG" id="lpse:FGL85_00150"/>